<dbReference type="RefSeq" id="WP_341877991.1">
    <property type="nucleotide sequence ID" value="NZ_CP121687.1"/>
</dbReference>
<dbReference type="NCBIfam" id="TIGR00442">
    <property type="entry name" value="hisS"/>
    <property type="match status" value="1"/>
</dbReference>
<feature type="domain" description="Aminoacyl-transfer RNA synthetases class-II family profile" evidence="10">
    <location>
        <begin position="1"/>
        <end position="325"/>
    </location>
</feature>
<dbReference type="EMBL" id="CP121687">
    <property type="protein sequence ID" value="WZL71027.1"/>
    <property type="molecule type" value="Genomic_DNA"/>
</dbReference>
<evidence type="ECO:0000256" key="7">
    <source>
        <dbReference type="ARBA" id="ARBA00023146"/>
    </source>
</evidence>
<dbReference type="PIRSF" id="PIRSF001549">
    <property type="entry name" value="His-tRNA_synth"/>
    <property type="match status" value="1"/>
</dbReference>
<dbReference type="InterPro" id="IPR036621">
    <property type="entry name" value="Anticodon-bd_dom_sf"/>
</dbReference>
<dbReference type="SUPFAM" id="SSF55681">
    <property type="entry name" value="Class II aaRS and biotin synthetases"/>
    <property type="match status" value="1"/>
</dbReference>
<dbReference type="Pfam" id="PF13393">
    <property type="entry name" value="tRNA-synt_His"/>
    <property type="match status" value="1"/>
</dbReference>
<comment type="subunit">
    <text evidence="9">Homodimer.</text>
</comment>
<comment type="catalytic activity">
    <reaction evidence="8 9">
        <text>tRNA(His) + L-histidine + ATP = L-histidyl-tRNA(His) + AMP + diphosphate + H(+)</text>
        <dbReference type="Rhea" id="RHEA:17313"/>
        <dbReference type="Rhea" id="RHEA-COMP:9665"/>
        <dbReference type="Rhea" id="RHEA-COMP:9689"/>
        <dbReference type="ChEBI" id="CHEBI:15378"/>
        <dbReference type="ChEBI" id="CHEBI:30616"/>
        <dbReference type="ChEBI" id="CHEBI:33019"/>
        <dbReference type="ChEBI" id="CHEBI:57595"/>
        <dbReference type="ChEBI" id="CHEBI:78442"/>
        <dbReference type="ChEBI" id="CHEBI:78527"/>
        <dbReference type="ChEBI" id="CHEBI:456215"/>
        <dbReference type="EC" id="6.1.1.21"/>
    </reaction>
</comment>
<keyword evidence="4 9" id="KW-0547">Nucleotide-binding</keyword>
<dbReference type="PANTHER" id="PTHR43707">
    <property type="entry name" value="HISTIDYL-TRNA SYNTHETASE"/>
    <property type="match status" value="1"/>
</dbReference>
<dbReference type="InterPro" id="IPR045864">
    <property type="entry name" value="aa-tRNA-synth_II/BPL/LPL"/>
</dbReference>
<dbReference type="InterPro" id="IPR004516">
    <property type="entry name" value="HisRS/HisZ"/>
</dbReference>
<dbReference type="HAMAP" id="MF_00127">
    <property type="entry name" value="His_tRNA_synth"/>
    <property type="match status" value="1"/>
</dbReference>
<dbReference type="Gene3D" id="3.30.930.10">
    <property type="entry name" value="Bira Bifunctional Protein, Domain 2"/>
    <property type="match status" value="1"/>
</dbReference>
<dbReference type="InterPro" id="IPR015807">
    <property type="entry name" value="His-tRNA-ligase"/>
</dbReference>
<dbReference type="GO" id="GO:0004821">
    <property type="term" value="F:histidine-tRNA ligase activity"/>
    <property type="evidence" value="ECO:0007669"/>
    <property type="project" value="UniProtKB-EC"/>
</dbReference>
<keyword evidence="2 9" id="KW-0963">Cytoplasm</keyword>
<evidence type="ECO:0000313" key="12">
    <source>
        <dbReference type="Proteomes" id="UP001486565"/>
    </source>
</evidence>
<keyword evidence="7 9" id="KW-0030">Aminoacyl-tRNA synthetase</keyword>
<name>A0ABZ2YAG3_9FIRM</name>
<dbReference type="InterPro" id="IPR033656">
    <property type="entry name" value="HisRS_anticodon"/>
</dbReference>
<dbReference type="PANTHER" id="PTHR43707:SF1">
    <property type="entry name" value="HISTIDINE--TRNA LIGASE, MITOCHONDRIAL-RELATED"/>
    <property type="match status" value="1"/>
</dbReference>
<evidence type="ECO:0000259" key="10">
    <source>
        <dbReference type="PROSITE" id="PS50862"/>
    </source>
</evidence>
<dbReference type="InterPro" id="IPR006195">
    <property type="entry name" value="aa-tRNA-synth_II"/>
</dbReference>
<dbReference type="SUPFAM" id="SSF52954">
    <property type="entry name" value="Class II aaRS ABD-related"/>
    <property type="match status" value="1"/>
</dbReference>
<comment type="subcellular location">
    <subcellularLocation>
        <location evidence="9">Cytoplasm</location>
    </subcellularLocation>
</comment>
<sequence length="420" mass="46818">MLTKAPRGTKDLFGSEIIAWQEMEQTIRELCKDFGYGEIRTPMFEHTELFQRGVGETTDIVQKEMYSFQDKKGRNITLKPEGTAGAVRAYLEQKMYADTQPTKLYYITPAFRYEKPQAGRMRQFHQFGIELLGADAPTADVEVITVAAELLKRMGISKVKLHINSLGGPECRKKYNEKLREYLGENLHNLCETCKERFEKNPLRVLDCKNENCGKIVANAPTVLDTLGEECKNHFEMVKTLLDEMGIEYTVDPGIVRGLDYYTRTVFEFISTDIGAQGTICGGGRYNNLVEELGGSPTPAVGFAVGLERLLMVAEAEKGKKEYTPSKDIFIGSIGESALIKAHHLVYQLRQAGISAEADHLGKSVKAQMKYGDKIGAKYSMILGDDEINAGKAVIKNMETREQTEVVLSDIVQAVKGLIG</sequence>
<dbReference type="CDD" id="cd00773">
    <property type="entry name" value="HisRS-like_core"/>
    <property type="match status" value="1"/>
</dbReference>
<evidence type="ECO:0000256" key="8">
    <source>
        <dbReference type="ARBA" id="ARBA00047639"/>
    </source>
</evidence>
<dbReference type="Proteomes" id="UP001486565">
    <property type="component" value="Chromosome"/>
</dbReference>
<evidence type="ECO:0000256" key="9">
    <source>
        <dbReference type="HAMAP-Rule" id="MF_00127"/>
    </source>
</evidence>
<dbReference type="EC" id="6.1.1.21" evidence="9"/>
<evidence type="ECO:0000256" key="4">
    <source>
        <dbReference type="ARBA" id="ARBA00022741"/>
    </source>
</evidence>
<dbReference type="InterPro" id="IPR041715">
    <property type="entry name" value="HisRS-like_core"/>
</dbReference>
<evidence type="ECO:0000313" key="11">
    <source>
        <dbReference type="EMBL" id="WZL71027.1"/>
    </source>
</evidence>
<dbReference type="CDD" id="cd00859">
    <property type="entry name" value="HisRS_anticodon"/>
    <property type="match status" value="1"/>
</dbReference>
<comment type="similarity">
    <text evidence="1 9">Belongs to the class-II aminoacyl-tRNA synthetase family.</text>
</comment>
<gene>
    <name evidence="9 11" type="primary">hisS</name>
    <name evidence="11" type="ORF">QBE51_05755</name>
</gene>
<dbReference type="PROSITE" id="PS50862">
    <property type="entry name" value="AA_TRNA_LIGASE_II"/>
    <property type="match status" value="1"/>
</dbReference>
<dbReference type="Gene3D" id="3.40.50.800">
    <property type="entry name" value="Anticodon-binding domain"/>
    <property type="match status" value="1"/>
</dbReference>
<dbReference type="Pfam" id="PF03129">
    <property type="entry name" value="HGTP_anticodon"/>
    <property type="match status" value="1"/>
</dbReference>
<evidence type="ECO:0000256" key="6">
    <source>
        <dbReference type="ARBA" id="ARBA00022917"/>
    </source>
</evidence>
<keyword evidence="5 9" id="KW-0067">ATP-binding</keyword>
<organism evidence="11 12">
    <name type="scientific">Defluviitalea saccharophila</name>
    <dbReference type="NCBI Taxonomy" id="879970"/>
    <lineage>
        <taxon>Bacteria</taxon>
        <taxon>Bacillati</taxon>
        <taxon>Bacillota</taxon>
        <taxon>Clostridia</taxon>
        <taxon>Lachnospirales</taxon>
        <taxon>Defluviitaleaceae</taxon>
        <taxon>Defluviitalea</taxon>
    </lineage>
</organism>
<evidence type="ECO:0000256" key="1">
    <source>
        <dbReference type="ARBA" id="ARBA00008226"/>
    </source>
</evidence>
<evidence type="ECO:0000256" key="2">
    <source>
        <dbReference type="ARBA" id="ARBA00022490"/>
    </source>
</evidence>
<proteinExistence type="inferred from homology"/>
<keyword evidence="3 9" id="KW-0436">Ligase</keyword>
<dbReference type="InterPro" id="IPR004154">
    <property type="entry name" value="Anticodon-bd"/>
</dbReference>
<keyword evidence="6 9" id="KW-0648">Protein biosynthesis</keyword>
<accession>A0ABZ2YAG3</accession>
<keyword evidence="12" id="KW-1185">Reference proteome</keyword>
<evidence type="ECO:0000256" key="5">
    <source>
        <dbReference type="ARBA" id="ARBA00022840"/>
    </source>
</evidence>
<evidence type="ECO:0000256" key="3">
    <source>
        <dbReference type="ARBA" id="ARBA00022598"/>
    </source>
</evidence>
<protein>
    <recommendedName>
        <fullName evidence="9">Histidine--tRNA ligase</fullName>
        <ecNumber evidence="9">6.1.1.21</ecNumber>
    </recommendedName>
    <alternativeName>
        <fullName evidence="9">Histidyl-tRNA synthetase</fullName>
        <shortName evidence="9">HisRS</shortName>
    </alternativeName>
</protein>
<reference evidence="11 12" key="1">
    <citation type="submission" date="2023-03" db="EMBL/GenBank/DDBJ databases">
        <title>Novel Species.</title>
        <authorList>
            <person name="Ma S."/>
        </authorList>
    </citation>
    <scope>NUCLEOTIDE SEQUENCE [LARGE SCALE GENOMIC DNA]</scope>
    <source>
        <strain evidence="11 12">LIND6LT2</strain>
    </source>
</reference>